<dbReference type="EMBL" id="BTSY01000007">
    <property type="protein sequence ID" value="GMT36890.1"/>
    <property type="molecule type" value="Genomic_DNA"/>
</dbReference>
<feature type="transmembrane region" description="Helical" evidence="1">
    <location>
        <begin position="60"/>
        <end position="87"/>
    </location>
</feature>
<sequence>MSDENVFQSTTVDLVFHYVFASTGFFAIISVYSPISFLVRKPLNSNLQKHRTEQKKLGVYRWFLMAIAASGVWWDVHLSMFLAPFPLLPYISFWADGLLVYVHQRAVVYLMAFALFLIYFWLTTLLLAFLYRFYTLVEGIKKRFVTL</sequence>
<evidence type="ECO:0000313" key="3">
    <source>
        <dbReference type="Proteomes" id="UP001432322"/>
    </source>
</evidence>
<feature type="transmembrane region" description="Helical" evidence="1">
    <location>
        <begin position="107"/>
        <end position="134"/>
    </location>
</feature>
<keyword evidence="1" id="KW-0812">Transmembrane</keyword>
<protein>
    <recommendedName>
        <fullName evidence="4">G protein-coupled receptor</fullName>
    </recommendedName>
</protein>
<dbReference type="Pfam" id="PF10327">
    <property type="entry name" value="7TM_GPCR_Sri"/>
    <property type="match status" value="1"/>
</dbReference>
<feature type="transmembrane region" description="Helical" evidence="1">
    <location>
        <begin position="15"/>
        <end position="39"/>
    </location>
</feature>
<evidence type="ECO:0000313" key="2">
    <source>
        <dbReference type="EMBL" id="GMT36890.1"/>
    </source>
</evidence>
<gene>
    <name evidence="2" type="ORF">PFISCL1PPCAC_28187</name>
</gene>
<accession>A0AAV5WZJ9</accession>
<proteinExistence type="predicted"/>
<evidence type="ECO:0008006" key="4">
    <source>
        <dbReference type="Google" id="ProtNLM"/>
    </source>
</evidence>
<dbReference type="AlphaFoldDB" id="A0AAV5WZJ9"/>
<comment type="caution">
    <text evidence="2">The sequence shown here is derived from an EMBL/GenBank/DDBJ whole genome shotgun (WGS) entry which is preliminary data.</text>
</comment>
<dbReference type="InterPro" id="IPR019429">
    <property type="entry name" value="7TM_GPCR_serpentine_rcpt_Sri"/>
</dbReference>
<keyword evidence="1" id="KW-1133">Transmembrane helix</keyword>
<dbReference type="Proteomes" id="UP001432322">
    <property type="component" value="Unassembled WGS sequence"/>
</dbReference>
<name>A0AAV5WZJ9_9BILA</name>
<keyword evidence="1" id="KW-0472">Membrane</keyword>
<feature type="non-terminal residue" evidence="2">
    <location>
        <position position="147"/>
    </location>
</feature>
<keyword evidence="3" id="KW-1185">Reference proteome</keyword>
<evidence type="ECO:0000256" key="1">
    <source>
        <dbReference type="SAM" id="Phobius"/>
    </source>
</evidence>
<organism evidence="2 3">
    <name type="scientific">Pristionchus fissidentatus</name>
    <dbReference type="NCBI Taxonomy" id="1538716"/>
    <lineage>
        <taxon>Eukaryota</taxon>
        <taxon>Metazoa</taxon>
        <taxon>Ecdysozoa</taxon>
        <taxon>Nematoda</taxon>
        <taxon>Chromadorea</taxon>
        <taxon>Rhabditida</taxon>
        <taxon>Rhabditina</taxon>
        <taxon>Diplogasteromorpha</taxon>
        <taxon>Diplogasteroidea</taxon>
        <taxon>Neodiplogasteridae</taxon>
        <taxon>Pristionchus</taxon>
    </lineage>
</organism>
<reference evidence="2" key="1">
    <citation type="submission" date="2023-10" db="EMBL/GenBank/DDBJ databases">
        <title>Genome assembly of Pristionchus species.</title>
        <authorList>
            <person name="Yoshida K."/>
            <person name="Sommer R.J."/>
        </authorList>
    </citation>
    <scope>NUCLEOTIDE SEQUENCE</scope>
    <source>
        <strain evidence="2">RS5133</strain>
    </source>
</reference>